<dbReference type="EMBL" id="AP027143">
    <property type="protein sequence ID" value="BDV36299.1"/>
    <property type="molecule type" value="Genomic_DNA"/>
</dbReference>
<keyword evidence="5" id="KW-0732">Signal</keyword>
<dbReference type="InterPro" id="IPR039426">
    <property type="entry name" value="TonB-dep_rcpt-like"/>
</dbReference>
<organism evidence="15 16">
    <name type="scientific">Methylocystis iwaonis</name>
    <dbReference type="NCBI Taxonomy" id="2885079"/>
    <lineage>
        <taxon>Bacteria</taxon>
        <taxon>Pseudomonadati</taxon>
        <taxon>Pseudomonadota</taxon>
        <taxon>Alphaproteobacteria</taxon>
        <taxon>Hyphomicrobiales</taxon>
        <taxon>Methylocystaceae</taxon>
        <taxon>Methylocystis</taxon>
    </lineage>
</organism>
<feature type="region of interest" description="Disordered" evidence="12">
    <location>
        <begin position="1"/>
        <end position="43"/>
    </location>
</feature>
<evidence type="ECO:0000256" key="5">
    <source>
        <dbReference type="ARBA" id="ARBA00022729"/>
    </source>
</evidence>
<evidence type="ECO:0000256" key="6">
    <source>
        <dbReference type="ARBA" id="ARBA00023077"/>
    </source>
</evidence>
<dbReference type="SUPFAM" id="SSF56935">
    <property type="entry name" value="Porins"/>
    <property type="match status" value="1"/>
</dbReference>
<evidence type="ECO:0000259" key="13">
    <source>
        <dbReference type="Pfam" id="PF00593"/>
    </source>
</evidence>
<evidence type="ECO:0000259" key="14">
    <source>
        <dbReference type="Pfam" id="PF07715"/>
    </source>
</evidence>
<comment type="similarity">
    <text evidence="10 11">Belongs to the TonB-dependent receptor family.</text>
</comment>
<keyword evidence="9 10" id="KW-0998">Cell outer membrane</keyword>
<dbReference type="Gene3D" id="2.40.170.20">
    <property type="entry name" value="TonB-dependent receptor, beta-barrel domain"/>
    <property type="match status" value="1"/>
</dbReference>
<feature type="domain" description="TonB-dependent receptor-like beta-barrel" evidence="13">
    <location>
        <begin position="227"/>
        <end position="671"/>
    </location>
</feature>
<gene>
    <name evidence="15" type="ORF">SS37A_38290</name>
</gene>
<evidence type="ECO:0000256" key="9">
    <source>
        <dbReference type="ARBA" id="ARBA00023237"/>
    </source>
</evidence>
<comment type="subcellular location">
    <subcellularLocation>
        <location evidence="1 10">Cell outer membrane</location>
        <topology evidence="1 10">Multi-pass membrane protein</topology>
    </subcellularLocation>
</comment>
<keyword evidence="2 10" id="KW-0813">Transport</keyword>
<dbReference type="Pfam" id="PF00593">
    <property type="entry name" value="TonB_dep_Rec_b-barrel"/>
    <property type="match status" value="1"/>
</dbReference>
<dbReference type="PROSITE" id="PS52016">
    <property type="entry name" value="TONB_DEPENDENT_REC_3"/>
    <property type="match status" value="1"/>
</dbReference>
<evidence type="ECO:0000313" key="16">
    <source>
        <dbReference type="Proteomes" id="UP001317629"/>
    </source>
</evidence>
<protein>
    <recommendedName>
        <fullName evidence="17">TonB-dependent receptor</fullName>
    </recommendedName>
</protein>
<keyword evidence="6 11" id="KW-0798">TonB box</keyword>
<keyword evidence="3 10" id="KW-1134">Transmembrane beta strand</keyword>
<evidence type="ECO:0000256" key="3">
    <source>
        <dbReference type="ARBA" id="ARBA00022452"/>
    </source>
</evidence>
<keyword evidence="7 10" id="KW-0472">Membrane</keyword>
<keyword evidence="8" id="KW-0675">Receptor</keyword>
<evidence type="ECO:0008006" key="17">
    <source>
        <dbReference type="Google" id="ProtNLM"/>
    </source>
</evidence>
<keyword evidence="15" id="KW-0614">Plasmid</keyword>
<dbReference type="CDD" id="cd01347">
    <property type="entry name" value="ligand_gated_channel"/>
    <property type="match status" value="1"/>
</dbReference>
<evidence type="ECO:0000256" key="1">
    <source>
        <dbReference type="ARBA" id="ARBA00004571"/>
    </source>
</evidence>
<evidence type="ECO:0000256" key="7">
    <source>
        <dbReference type="ARBA" id="ARBA00023136"/>
    </source>
</evidence>
<name>A0ABM8EE45_9HYPH</name>
<dbReference type="Gene3D" id="2.170.130.10">
    <property type="entry name" value="TonB-dependent receptor, plug domain"/>
    <property type="match status" value="1"/>
</dbReference>
<proteinExistence type="inferred from homology"/>
<evidence type="ECO:0000313" key="15">
    <source>
        <dbReference type="EMBL" id="BDV36299.1"/>
    </source>
</evidence>
<feature type="domain" description="TonB-dependent receptor plug" evidence="14">
    <location>
        <begin position="46"/>
        <end position="148"/>
    </location>
</feature>
<dbReference type="InterPro" id="IPR000531">
    <property type="entry name" value="Beta-barrel_TonB"/>
</dbReference>
<dbReference type="InterPro" id="IPR012910">
    <property type="entry name" value="Plug_dom"/>
</dbReference>
<evidence type="ECO:0000256" key="8">
    <source>
        <dbReference type="ARBA" id="ARBA00023170"/>
    </source>
</evidence>
<dbReference type="PANTHER" id="PTHR30069:SF29">
    <property type="entry name" value="HEMOGLOBIN AND HEMOGLOBIN-HAPTOGLOBIN-BINDING PROTEIN 1-RELATED"/>
    <property type="match status" value="1"/>
</dbReference>
<accession>A0ABM8EE45</accession>
<keyword evidence="4 10" id="KW-0812">Transmembrane</keyword>
<dbReference type="Proteomes" id="UP001317629">
    <property type="component" value="Plasmid pSS37A-Re-1"/>
</dbReference>
<dbReference type="PANTHER" id="PTHR30069">
    <property type="entry name" value="TONB-DEPENDENT OUTER MEMBRANE RECEPTOR"/>
    <property type="match status" value="1"/>
</dbReference>
<reference evidence="15 16" key="1">
    <citation type="journal article" date="2023" name="Int. J. Syst. Evol. Microbiol.">
        <title>Methylocystis iwaonis sp. nov., a type II methane-oxidizing bacterium from surface soil of a rice paddy field in Japan, and emended description of the genus Methylocystis (ex Whittenbury et al. 1970) Bowman et al. 1993.</title>
        <authorList>
            <person name="Kaise H."/>
            <person name="Sawadogo J.B."/>
            <person name="Alam M.S."/>
            <person name="Ueno C."/>
            <person name="Dianou D."/>
            <person name="Shinjo R."/>
            <person name="Asakawa S."/>
        </authorList>
    </citation>
    <scope>NUCLEOTIDE SEQUENCE [LARGE SCALE GENOMIC DNA]</scope>
    <source>
        <strain evidence="15 16">SS37A-Re</strain>
    </source>
</reference>
<evidence type="ECO:0000256" key="10">
    <source>
        <dbReference type="PROSITE-ProRule" id="PRU01360"/>
    </source>
</evidence>
<dbReference type="InterPro" id="IPR036942">
    <property type="entry name" value="Beta-barrel_TonB_sf"/>
</dbReference>
<dbReference type="Pfam" id="PF07715">
    <property type="entry name" value="Plug"/>
    <property type="match status" value="1"/>
</dbReference>
<evidence type="ECO:0000256" key="2">
    <source>
        <dbReference type="ARBA" id="ARBA00022448"/>
    </source>
</evidence>
<sequence>MLPTIDISSENAAPSASGTGIPQRDGSRRSSVGPIGARQADPSILKQATQNVSVIDRQQIELTNPTSLLDVLGQAPGVSIARSGGIGGQIYLRGFSSNSMRSPLYIDGNRLRGRNTLQLNYFAPEEIEQVEVIRGPASVLYGSDALTGLVNVVMRRPQADSSGPFRFTGGGASFGFGSAATALSTYEWVEGAGEGFSVRGGVSARKGVSYETPQGVARNSDYRSLGGSFTLGYAPTPDQRISATFRGYTETDGRAGGVGGAPGYPFLNVRQSPNELLMGRIDYSGDFAAGLFKHVEASAYVNYFDTHVLTFNASNARQRSFGDNYVVGPLVVGGRALGVMPWNIEGWGSGVTKIGGDAFHEARPGSQSSSLVAALNAAGRITAIRYTLPNQTVPDSTQTNGGVFALHEWTPIAPLTLSAGGRLDYFNTQTKTWPLASTALLASYQANSNVDRLAPTGSMGAILRLTPELDLVGNVATSFRQPTNSELFNSTATTIPNPDLKPETGLTYEGGLRFHGADATASITGFHSIYHNLILAKQVTYLGLSTYTQNQNVGSAEVDGIEVEERWQATPSLNISGNLTYLRGTNISTQTPLPYIAPLRARVGLQFAPPGGGYSLMGVVNAAAGKTRIDTSSEYKTSGYAILNLYSSFQLGALIAPELGDTTLSLGLENVFNTPYVDAATFANVSFGRSLTNPLLEPGRNFTARLSYRF</sequence>
<geneLocation type="plasmid" evidence="15 16">
    <name>pSS37A-Re-1</name>
</geneLocation>
<evidence type="ECO:0000256" key="12">
    <source>
        <dbReference type="SAM" id="MobiDB-lite"/>
    </source>
</evidence>
<dbReference type="InterPro" id="IPR037066">
    <property type="entry name" value="Plug_dom_sf"/>
</dbReference>
<feature type="compositionally biased region" description="Polar residues" evidence="12">
    <location>
        <begin position="1"/>
        <end position="20"/>
    </location>
</feature>
<keyword evidence="16" id="KW-1185">Reference proteome</keyword>
<evidence type="ECO:0000256" key="4">
    <source>
        <dbReference type="ARBA" id="ARBA00022692"/>
    </source>
</evidence>
<evidence type="ECO:0000256" key="11">
    <source>
        <dbReference type="RuleBase" id="RU003357"/>
    </source>
</evidence>